<gene>
    <name evidence="2" type="ORF">Tco_0728940</name>
</gene>
<feature type="region of interest" description="Disordered" evidence="1">
    <location>
        <begin position="90"/>
        <end position="132"/>
    </location>
</feature>
<organism evidence="2 3">
    <name type="scientific">Tanacetum coccineum</name>
    <dbReference type="NCBI Taxonomy" id="301880"/>
    <lineage>
        <taxon>Eukaryota</taxon>
        <taxon>Viridiplantae</taxon>
        <taxon>Streptophyta</taxon>
        <taxon>Embryophyta</taxon>
        <taxon>Tracheophyta</taxon>
        <taxon>Spermatophyta</taxon>
        <taxon>Magnoliopsida</taxon>
        <taxon>eudicotyledons</taxon>
        <taxon>Gunneridae</taxon>
        <taxon>Pentapetalae</taxon>
        <taxon>asterids</taxon>
        <taxon>campanulids</taxon>
        <taxon>Asterales</taxon>
        <taxon>Asteraceae</taxon>
        <taxon>Asteroideae</taxon>
        <taxon>Anthemideae</taxon>
        <taxon>Anthemidinae</taxon>
        <taxon>Tanacetum</taxon>
    </lineage>
</organism>
<dbReference type="Gene3D" id="3.60.10.10">
    <property type="entry name" value="Endonuclease/exonuclease/phosphatase"/>
    <property type="match status" value="1"/>
</dbReference>
<keyword evidence="3" id="KW-1185">Reference proteome</keyword>
<name>A0ABQ4YMI3_9ASTR</name>
<feature type="compositionally biased region" description="Polar residues" evidence="1">
    <location>
        <begin position="90"/>
        <end position="121"/>
    </location>
</feature>
<accession>A0ABQ4YMI3</accession>
<dbReference type="GO" id="GO:0003964">
    <property type="term" value="F:RNA-directed DNA polymerase activity"/>
    <property type="evidence" value="ECO:0007669"/>
    <property type="project" value="UniProtKB-KW"/>
</dbReference>
<reference evidence="2" key="2">
    <citation type="submission" date="2022-01" db="EMBL/GenBank/DDBJ databases">
        <authorList>
            <person name="Yamashiro T."/>
            <person name="Shiraishi A."/>
            <person name="Satake H."/>
            <person name="Nakayama K."/>
        </authorList>
    </citation>
    <scope>NUCLEOTIDE SEQUENCE</scope>
</reference>
<dbReference type="Proteomes" id="UP001151760">
    <property type="component" value="Unassembled WGS sequence"/>
</dbReference>
<comment type="caution">
    <text evidence="2">The sequence shown here is derived from an EMBL/GenBank/DDBJ whole genome shotgun (WGS) entry which is preliminary data.</text>
</comment>
<proteinExistence type="predicted"/>
<keyword evidence="2" id="KW-0808">Transferase</keyword>
<keyword evidence="2" id="KW-0548">Nucleotidyltransferase</keyword>
<sequence length="398" mass="43991">MCSYWENVLAASNCCQLVRCKAIMDGIDALPQILPCVLSVNVNRRKANATEISSWSSMVNASLTSCRLLLCIWLSVPVAKGFQVGKQFNYQPKAPKTNSDGGSTREATSSKVGSSSYSNEGASHKVTSIDKHNDKDVVDTGAMKISNISSPNPFTVLGEVEDEDEDIENVYDESENLNLNHNPGASTPAQTVPDVYVCAILESHVDVAVVYDTCKKVCSRWKWTSNGSLCDKGSRIILGWNDDLVDVMIMAQTNQVMHVQVNTRIDNKTLFCSFIYADNYYIDRRALWNNLVGHAGLMRNRPWVLLGDFNAALNIEDHSSGGYEPNVAMRDFKECVQAMEVADVNSTGLHFTWNQKPKGSNGILKKIDRIMGLHVDPAKIEAVKNWTSPTTPTEVRNS</sequence>
<evidence type="ECO:0000313" key="3">
    <source>
        <dbReference type="Proteomes" id="UP001151760"/>
    </source>
</evidence>
<dbReference type="SUPFAM" id="SSF56219">
    <property type="entry name" value="DNase I-like"/>
    <property type="match status" value="1"/>
</dbReference>
<protein>
    <submittedName>
        <fullName evidence="2">RNA-directed DNA polymerase, eukaryota, reverse transcriptase zinc-binding domain protein</fullName>
    </submittedName>
</protein>
<keyword evidence="2" id="KW-0695">RNA-directed DNA polymerase</keyword>
<evidence type="ECO:0000313" key="2">
    <source>
        <dbReference type="EMBL" id="GJS79059.1"/>
    </source>
</evidence>
<dbReference type="InterPro" id="IPR036691">
    <property type="entry name" value="Endo/exonu/phosph_ase_sf"/>
</dbReference>
<dbReference type="EMBL" id="BQNB010010569">
    <property type="protein sequence ID" value="GJS79059.1"/>
    <property type="molecule type" value="Genomic_DNA"/>
</dbReference>
<evidence type="ECO:0000256" key="1">
    <source>
        <dbReference type="SAM" id="MobiDB-lite"/>
    </source>
</evidence>
<reference evidence="2" key="1">
    <citation type="journal article" date="2022" name="Int. J. Mol. Sci.">
        <title>Draft Genome of Tanacetum Coccineum: Genomic Comparison of Closely Related Tanacetum-Family Plants.</title>
        <authorList>
            <person name="Yamashiro T."/>
            <person name="Shiraishi A."/>
            <person name="Nakayama K."/>
            <person name="Satake H."/>
        </authorList>
    </citation>
    <scope>NUCLEOTIDE SEQUENCE</scope>
</reference>